<proteinExistence type="predicted"/>
<evidence type="ECO:0000313" key="1">
    <source>
        <dbReference type="EnsemblMetazoa" id="XP_031779830"/>
    </source>
</evidence>
<protein>
    <submittedName>
        <fullName evidence="1">Uncharacterized protein</fullName>
    </submittedName>
</protein>
<dbReference type="InParanoid" id="A0A7M7Q3T7"/>
<dbReference type="KEGG" id="nvi:116416258"/>
<reference evidence="1" key="1">
    <citation type="submission" date="2021-01" db="UniProtKB">
        <authorList>
            <consortium name="EnsemblMetazoa"/>
        </authorList>
    </citation>
    <scope>IDENTIFICATION</scope>
</reference>
<organism evidence="1 2">
    <name type="scientific">Nasonia vitripennis</name>
    <name type="common">Parasitic wasp</name>
    <dbReference type="NCBI Taxonomy" id="7425"/>
    <lineage>
        <taxon>Eukaryota</taxon>
        <taxon>Metazoa</taxon>
        <taxon>Ecdysozoa</taxon>
        <taxon>Arthropoda</taxon>
        <taxon>Hexapoda</taxon>
        <taxon>Insecta</taxon>
        <taxon>Pterygota</taxon>
        <taxon>Neoptera</taxon>
        <taxon>Endopterygota</taxon>
        <taxon>Hymenoptera</taxon>
        <taxon>Apocrita</taxon>
        <taxon>Proctotrupomorpha</taxon>
        <taxon>Chalcidoidea</taxon>
        <taxon>Pteromalidae</taxon>
        <taxon>Pteromalinae</taxon>
        <taxon>Nasonia</taxon>
    </lineage>
</organism>
<accession>A0A7M7Q3T7</accession>
<keyword evidence="2" id="KW-1185">Reference proteome</keyword>
<dbReference type="Proteomes" id="UP000002358">
    <property type="component" value="Unassembled WGS sequence"/>
</dbReference>
<dbReference type="RefSeq" id="XP_031779830.1">
    <property type="nucleotide sequence ID" value="XM_031923970.1"/>
</dbReference>
<dbReference type="GeneID" id="116416258"/>
<evidence type="ECO:0000313" key="2">
    <source>
        <dbReference type="Proteomes" id="UP000002358"/>
    </source>
</evidence>
<name>A0A7M7Q3T7_NASVI</name>
<dbReference type="EnsemblMetazoa" id="XM_031923970">
    <property type="protein sequence ID" value="XP_031779830"/>
    <property type="gene ID" value="LOC116416258"/>
</dbReference>
<sequence length="160" mass="17961">MSTTLDLDAEVLDISILLEEIDTSDLSIVEKATNVWKETYAYRRMSLYENKKGIDAIDHFKVLKTSLASSLISSDFVAKFDSIYGAGTDGIPFVDRLIRKWPIISKKIIDLANNYCKANKCIDANDETEFAVANYMNVNDVFSKNTVSGSEEYTNAQVSY</sequence>
<dbReference type="AlphaFoldDB" id="A0A7M7Q3T7"/>